<protein>
    <submittedName>
        <fullName evidence="2">Uncharacterized protein</fullName>
    </submittedName>
</protein>
<dbReference type="EMBL" id="BGZK01000717">
    <property type="protein sequence ID" value="GBP57482.1"/>
    <property type="molecule type" value="Genomic_DNA"/>
</dbReference>
<evidence type="ECO:0000313" key="2">
    <source>
        <dbReference type="EMBL" id="GBP57482.1"/>
    </source>
</evidence>
<evidence type="ECO:0000313" key="3">
    <source>
        <dbReference type="Proteomes" id="UP000299102"/>
    </source>
</evidence>
<accession>A0A4C1X3B4</accession>
<sequence length="180" mass="19974">MLLTPNWLHHENEPARPYQQAPRWAQAASWLRRSYRREHYVLIDAAANVLSLIGLPLLARLRLVIAWRLVLVPHDFPMRHTDSSWLSEYDRGVLVTELNVKRSWDVNDKLRIFNPPAVSGRRSHRKVLISQKSHIPSPRWSASAVSLGVMARKSLITPGGGARGAGGGAGAGAGAAGERR</sequence>
<gene>
    <name evidence="2" type="ORF">EVAR_36134_1</name>
</gene>
<dbReference type="Proteomes" id="UP000299102">
    <property type="component" value="Unassembled WGS sequence"/>
</dbReference>
<evidence type="ECO:0000256" key="1">
    <source>
        <dbReference type="SAM" id="MobiDB-lite"/>
    </source>
</evidence>
<feature type="region of interest" description="Disordered" evidence="1">
    <location>
        <begin position="158"/>
        <end position="180"/>
    </location>
</feature>
<dbReference type="AlphaFoldDB" id="A0A4C1X3B4"/>
<reference evidence="2 3" key="1">
    <citation type="journal article" date="2019" name="Commun. Biol.">
        <title>The bagworm genome reveals a unique fibroin gene that provides high tensile strength.</title>
        <authorList>
            <person name="Kono N."/>
            <person name="Nakamura H."/>
            <person name="Ohtoshi R."/>
            <person name="Tomita M."/>
            <person name="Numata K."/>
            <person name="Arakawa K."/>
        </authorList>
    </citation>
    <scope>NUCLEOTIDE SEQUENCE [LARGE SCALE GENOMIC DNA]</scope>
</reference>
<comment type="caution">
    <text evidence="2">The sequence shown here is derived from an EMBL/GenBank/DDBJ whole genome shotgun (WGS) entry which is preliminary data.</text>
</comment>
<organism evidence="2 3">
    <name type="scientific">Eumeta variegata</name>
    <name type="common">Bagworm moth</name>
    <name type="synonym">Eumeta japonica</name>
    <dbReference type="NCBI Taxonomy" id="151549"/>
    <lineage>
        <taxon>Eukaryota</taxon>
        <taxon>Metazoa</taxon>
        <taxon>Ecdysozoa</taxon>
        <taxon>Arthropoda</taxon>
        <taxon>Hexapoda</taxon>
        <taxon>Insecta</taxon>
        <taxon>Pterygota</taxon>
        <taxon>Neoptera</taxon>
        <taxon>Endopterygota</taxon>
        <taxon>Lepidoptera</taxon>
        <taxon>Glossata</taxon>
        <taxon>Ditrysia</taxon>
        <taxon>Tineoidea</taxon>
        <taxon>Psychidae</taxon>
        <taxon>Oiketicinae</taxon>
        <taxon>Eumeta</taxon>
    </lineage>
</organism>
<proteinExistence type="predicted"/>
<keyword evidence="3" id="KW-1185">Reference proteome</keyword>
<name>A0A4C1X3B4_EUMVA</name>